<reference evidence="2 3" key="1">
    <citation type="submission" date="2020-02" db="EMBL/GenBank/DDBJ databases">
        <title>Out from the shadows clarifying the taxonomy of the family Cryomorphaceae and related taxa by utilizing the GTDB taxonomic framework.</title>
        <authorList>
            <person name="Bowman J.P."/>
        </authorList>
    </citation>
    <scope>NUCLEOTIDE SEQUENCE [LARGE SCALE GENOMIC DNA]</scope>
    <source>
        <strain evidence="2 3">QSSC 1-22</strain>
    </source>
</reference>
<dbReference type="RefSeq" id="WP_163285843.1">
    <property type="nucleotide sequence ID" value="NZ_JAAGVY010000026.1"/>
</dbReference>
<evidence type="ECO:0000256" key="1">
    <source>
        <dbReference type="SAM" id="SignalP"/>
    </source>
</evidence>
<evidence type="ECO:0000313" key="3">
    <source>
        <dbReference type="Proteomes" id="UP000486602"/>
    </source>
</evidence>
<keyword evidence="1" id="KW-0732">Signal</keyword>
<accession>A0A7K3WRZ7</accession>
<comment type="caution">
    <text evidence="2">The sequence shown here is derived from an EMBL/GenBank/DDBJ whole genome shotgun (WGS) entry which is preliminary data.</text>
</comment>
<evidence type="ECO:0000313" key="2">
    <source>
        <dbReference type="EMBL" id="NEN24449.1"/>
    </source>
</evidence>
<dbReference type="AlphaFoldDB" id="A0A7K3WRZ7"/>
<dbReference type="EMBL" id="JAAGVY010000026">
    <property type="protein sequence ID" value="NEN24449.1"/>
    <property type="molecule type" value="Genomic_DNA"/>
</dbReference>
<feature type="signal peptide" evidence="1">
    <location>
        <begin position="1"/>
        <end position="20"/>
    </location>
</feature>
<dbReference type="Proteomes" id="UP000486602">
    <property type="component" value="Unassembled WGS sequence"/>
</dbReference>
<keyword evidence="3" id="KW-1185">Reference proteome</keyword>
<name>A0A7K3WRZ7_9FLAO</name>
<protein>
    <recommendedName>
        <fullName evidence="4">Lipoprotein</fullName>
    </recommendedName>
</protein>
<dbReference type="PROSITE" id="PS51257">
    <property type="entry name" value="PROKAR_LIPOPROTEIN"/>
    <property type="match status" value="1"/>
</dbReference>
<evidence type="ECO:0008006" key="4">
    <source>
        <dbReference type="Google" id="ProtNLM"/>
    </source>
</evidence>
<organism evidence="2 3">
    <name type="scientific">Cryomorpha ignava</name>
    <dbReference type="NCBI Taxonomy" id="101383"/>
    <lineage>
        <taxon>Bacteria</taxon>
        <taxon>Pseudomonadati</taxon>
        <taxon>Bacteroidota</taxon>
        <taxon>Flavobacteriia</taxon>
        <taxon>Flavobacteriales</taxon>
        <taxon>Cryomorphaceae</taxon>
        <taxon>Cryomorpha</taxon>
    </lineage>
</organism>
<gene>
    <name evidence="2" type="ORF">G3O08_13135</name>
</gene>
<proteinExistence type="predicted"/>
<feature type="chain" id="PRO_5029529300" description="Lipoprotein" evidence="1">
    <location>
        <begin position="21"/>
        <end position="160"/>
    </location>
</feature>
<sequence length="160" mass="17794">MKKTSILLLVLAALSFGACSEKCEEPDIQAINALYFELQNGGDNGFSAEELDAIFFVRFIPFSEPLIADTLYPNGIYPEGEGRFLINDSYPFNNDQSPYYTVYGYMVVEPTTGYVANIENIELGGEYDGDCGYINTRKRYTVNGDTIDVSGSQVFVPLTR</sequence>